<dbReference type="AlphaFoldDB" id="A0AAQ4QAG7"/>
<keyword evidence="4" id="KW-1185">Reference proteome</keyword>
<reference evidence="3 4" key="1">
    <citation type="journal article" date="2021" name="G3 (Bethesda)">
        <title>Improved contiguity of the threespine stickleback genome using long-read sequencing.</title>
        <authorList>
            <person name="Nath S."/>
            <person name="Shaw D.E."/>
            <person name="White M.A."/>
        </authorList>
    </citation>
    <scope>NUCLEOTIDE SEQUENCE [LARGE SCALE GENOMIC DNA]</scope>
    <source>
        <strain evidence="3 4">Lake Benthic</strain>
    </source>
</reference>
<name>A0AAQ4QAG7_GASAC</name>
<evidence type="ECO:0000313" key="3">
    <source>
        <dbReference type="Ensembl" id="ENSGACP00000048224.1"/>
    </source>
</evidence>
<protein>
    <submittedName>
        <fullName evidence="3">Uncharacterized protein</fullName>
    </submittedName>
</protein>
<dbReference type="Proteomes" id="UP000007635">
    <property type="component" value="Unassembled WGS sequence"/>
</dbReference>
<reference evidence="3" key="3">
    <citation type="submission" date="2025-09" db="UniProtKB">
        <authorList>
            <consortium name="Ensembl"/>
        </authorList>
    </citation>
    <scope>IDENTIFICATION</scope>
</reference>
<reference evidence="3" key="2">
    <citation type="submission" date="2025-08" db="UniProtKB">
        <authorList>
            <consortium name="Ensembl"/>
        </authorList>
    </citation>
    <scope>IDENTIFICATION</scope>
</reference>
<feature type="signal peptide" evidence="2">
    <location>
        <begin position="1"/>
        <end position="26"/>
    </location>
</feature>
<keyword evidence="2" id="KW-0732">Signal</keyword>
<accession>A0AAQ4QAG7</accession>
<evidence type="ECO:0000256" key="1">
    <source>
        <dbReference type="SAM" id="MobiDB-lite"/>
    </source>
</evidence>
<feature type="region of interest" description="Disordered" evidence="1">
    <location>
        <begin position="257"/>
        <end position="287"/>
    </location>
</feature>
<organism evidence="3 4">
    <name type="scientific">Gasterosteus aculeatus aculeatus</name>
    <name type="common">three-spined stickleback</name>
    <dbReference type="NCBI Taxonomy" id="481459"/>
    <lineage>
        <taxon>Eukaryota</taxon>
        <taxon>Metazoa</taxon>
        <taxon>Chordata</taxon>
        <taxon>Craniata</taxon>
        <taxon>Vertebrata</taxon>
        <taxon>Euteleostomi</taxon>
        <taxon>Actinopterygii</taxon>
        <taxon>Neopterygii</taxon>
        <taxon>Teleostei</taxon>
        <taxon>Neoteleostei</taxon>
        <taxon>Acanthomorphata</taxon>
        <taxon>Eupercaria</taxon>
        <taxon>Perciformes</taxon>
        <taxon>Cottioidei</taxon>
        <taxon>Gasterosteales</taxon>
        <taxon>Gasterosteidae</taxon>
        <taxon>Gasterosteus</taxon>
    </lineage>
</organism>
<feature type="chain" id="PRO_5043044471" evidence="2">
    <location>
        <begin position="27"/>
        <end position="287"/>
    </location>
</feature>
<evidence type="ECO:0000313" key="4">
    <source>
        <dbReference type="Proteomes" id="UP000007635"/>
    </source>
</evidence>
<dbReference type="GeneTree" id="ENSGT00940000156450"/>
<dbReference type="Ensembl" id="ENSGACT00000031024.1">
    <property type="protein sequence ID" value="ENSGACP00000048224.1"/>
    <property type="gene ID" value="ENSGACG00000028946.1"/>
</dbReference>
<evidence type="ECO:0000256" key="2">
    <source>
        <dbReference type="SAM" id="SignalP"/>
    </source>
</evidence>
<sequence length="287" mass="31186">VKLIVGTRRVCVFTCACVCLCVCSYAAQPGSAPLLSASLPAGFLLQRLRPAVPLQEEHRAVLGAHRGRVGTARGVCKSRPPAHKERPPTGVFDGSRRWRLQKELRKDSYFENVLPFAVSRPYPRPSKPRPLPREAACSLCLPLFASVSLTLCFSLLPPPPLVSSVASLPFLVIETCTIEPYQRGFYCSDESIRFPRKEGDTISDAVLCGVGILIAIFSVSGPSDPPLCAASTPSEPLHCYIQWVLLIICVSSPSHHPSPSESPEPRFYCPARRVNGGNRAPADPPHP</sequence>
<proteinExistence type="predicted"/>